<keyword evidence="2" id="KW-1185">Reference proteome</keyword>
<feature type="non-terminal residue" evidence="1">
    <location>
        <position position="1"/>
    </location>
</feature>
<gene>
    <name evidence="1" type="ORF">TorRG33x02_214180</name>
</gene>
<dbReference type="AlphaFoldDB" id="A0A2P5EBE7"/>
<organism evidence="1 2">
    <name type="scientific">Trema orientale</name>
    <name type="common">Charcoal tree</name>
    <name type="synonym">Celtis orientalis</name>
    <dbReference type="NCBI Taxonomy" id="63057"/>
    <lineage>
        <taxon>Eukaryota</taxon>
        <taxon>Viridiplantae</taxon>
        <taxon>Streptophyta</taxon>
        <taxon>Embryophyta</taxon>
        <taxon>Tracheophyta</taxon>
        <taxon>Spermatophyta</taxon>
        <taxon>Magnoliopsida</taxon>
        <taxon>eudicotyledons</taxon>
        <taxon>Gunneridae</taxon>
        <taxon>Pentapetalae</taxon>
        <taxon>rosids</taxon>
        <taxon>fabids</taxon>
        <taxon>Rosales</taxon>
        <taxon>Cannabaceae</taxon>
        <taxon>Trema</taxon>
    </lineage>
</organism>
<sequence length="74" mass="8149">ITFLYDGPNFPVALYLLLTSSARINAKDKNNVPSGENKGKVGFGLHLEQQLFPLTSLAKTQHISKSPASIFKYL</sequence>
<evidence type="ECO:0000313" key="2">
    <source>
        <dbReference type="Proteomes" id="UP000237000"/>
    </source>
</evidence>
<reference evidence="2" key="1">
    <citation type="submission" date="2016-06" db="EMBL/GenBank/DDBJ databases">
        <title>Parallel loss of symbiosis genes in relatives of nitrogen-fixing non-legume Parasponia.</title>
        <authorList>
            <person name="Van Velzen R."/>
            <person name="Holmer R."/>
            <person name="Bu F."/>
            <person name="Rutten L."/>
            <person name="Van Zeijl A."/>
            <person name="Liu W."/>
            <person name="Santuari L."/>
            <person name="Cao Q."/>
            <person name="Sharma T."/>
            <person name="Shen D."/>
            <person name="Roswanjaya Y."/>
            <person name="Wardhani T."/>
            <person name="Kalhor M.S."/>
            <person name="Jansen J."/>
            <person name="Van den Hoogen J."/>
            <person name="Gungor B."/>
            <person name="Hartog M."/>
            <person name="Hontelez J."/>
            <person name="Verver J."/>
            <person name="Yang W.-C."/>
            <person name="Schijlen E."/>
            <person name="Repin R."/>
            <person name="Schilthuizen M."/>
            <person name="Schranz E."/>
            <person name="Heidstra R."/>
            <person name="Miyata K."/>
            <person name="Fedorova E."/>
            <person name="Kohlen W."/>
            <person name="Bisseling T."/>
            <person name="Smit S."/>
            <person name="Geurts R."/>
        </authorList>
    </citation>
    <scope>NUCLEOTIDE SEQUENCE [LARGE SCALE GENOMIC DNA]</scope>
    <source>
        <strain evidence="2">cv. RG33-2</strain>
    </source>
</reference>
<evidence type="ECO:0000313" key="1">
    <source>
        <dbReference type="EMBL" id="PON82844.1"/>
    </source>
</evidence>
<comment type="caution">
    <text evidence="1">The sequence shown here is derived from an EMBL/GenBank/DDBJ whole genome shotgun (WGS) entry which is preliminary data.</text>
</comment>
<dbReference type="EMBL" id="JXTC01000188">
    <property type="protein sequence ID" value="PON82844.1"/>
    <property type="molecule type" value="Genomic_DNA"/>
</dbReference>
<dbReference type="OrthoDB" id="10375213at2759"/>
<protein>
    <submittedName>
        <fullName evidence="1">Uncharacterized protein</fullName>
    </submittedName>
</protein>
<proteinExistence type="predicted"/>
<accession>A0A2P5EBE7</accession>
<name>A0A2P5EBE7_TREOI</name>
<dbReference type="InParanoid" id="A0A2P5EBE7"/>
<dbReference type="Proteomes" id="UP000237000">
    <property type="component" value="Unassembled WGS sequence"/>
</dbReference>